<dbReference type="Proteomes" id="UP001488805">
    <property type="component" value="Unassembled WGS sequence"/>
</dbReference>
<name>A0AAW1ERB3_ZOAVI</name>
<proteinExistence type="predicted"/>
<protein>
    <submittedName>
        <fullName evidence="1">Uncharacterized protein</fullName>
    </submittedName>
</protein>
<keyword evidence="2" id="KW-1185">Reference proteome</keyword>
<accession>A0AAW1ERB3</accession>
<reference evidence="1 2" key="1">
    <citation type="journal article" date="2024" name="Genome Biol. Evol.">
        <title>Chromosome-level genome assembly of the viviparous eelpout Zoarces viviparus.</title>
        <authorList>
            <person name="Fuhrmann N."/>
            <person name="Brasseur M.V."/>
            <person name="Bakowski C.E."/>
            <person name="Podsiadlowski L."/>
            <person name="Prost S."/>
            <person name="Krehenwinkel H."/>
            <person name="Mayer C."/>
        </authorList>
    </citation>
    <scope>NUCLEOTIDE SEQUENCE [LARGE SCALE GENOMIC DNA]</scope>
    <source>
        <strain evidence="1">NO-MEL_2022_Ind0_liver</strain>
    </source>
</reference>
<gene>
    <name evidence="1" type="ORF">VZT92_017455</name>
</gene>
<organism evidence="1 2">
    <name type="scientific">Zoarces viviparus</name>
    <name type="common">Viviparous eelpout</name>
    <name type="synonym">Blennius viviparus</name>
    <dbReference type="NCBI Taxonomy" id="48416"/>
    <lineage>
        <taxon>Eukaryota</taxon>
        <taxon>Metazoa</taxon>
        <taxon>Chordata</taxon>
        <taxon>Craniata</taxon>
        <taxon>Vertebrata</taxon>
        <taxon>Euteleostomi</taxon>
        <taxon>Actinopterygii</taxon>
        <taxon>Neopterygii</taxon>
        <taxon>Teleostei</taxon>
        <taxon>Neoteleostei</taxon>
        <taxon>Acanthomorphata</taxon>
        <taxon>Eupercaria</taxon>
        <taxon>Perciformes</taxon>
        <taxon>Cottioidei</taxon>
        <taxon>Zoarcales</taxon>
        <taxon>Zoarcidae</taxon>
        <taxon>Zoarcinae</taxon>
        <taxon>Zoarces</taxon>
    </lineage>
</organism>
<dbReference type="EMBL" id="JBCEZU010000145">
    <property type="protein sequence ID" value="KAK9525125.1"/>
    <property type="molecule type" value="Genomic_DNA"/>
</dbReference>
<evidence type="ECO:0000313" key="2">
    <source>
        <dbReference type="Proteomes" id="UP001488805"/>
    </source>
</evidence>
<comment type="caution">
    <text evidence="1">The sequence shown here is derived from an EMBL/GenBank/DDBJ whole genome shotgun (WGS) entry which is preliminary data.</text>
</comment>
<evidence type="ECO:0000313" key="1">
    <source>
        <dbReference type="EMBL" id="KAK9525125.1"/>
    </source>
</evidence>
<sequence>MMEASRCCEHEAFMHLWLVFIQNQRQVLNRHRGVRRTRCLPLQRDDSSPSSMDAARLERLDLKPFCCTASSQKTDDTSGPPADCE</sequence>
<dbReference type="AlphaFoldDB" id="A0AAW1ERB3"/>